<evidence type="ECO:0000259" key="2">
    <source>
        <dbReference type="Pfam" id="PF14587"/>
    </source>
</evidence>
<dbReference type="Gene3D" id="2.60.40.1180">
    <property type="entry name" value="Golgi alpha-mannosidase II"/>
    <property type="match status" value="1"/>
</dbReference>
<dbReference type="EMBL" id="JAAMPJ010000007">
    <property type="protein sequence ID" value="NGY62310.1"/>
    <property type="molecule type" value="Genomic_DNA"/>
</dbReference>
<dbReference type="AlphaFoldDB" id="A0A7C9RT60"/>
<name>A0A7C9RT60_9PSEU</name>
<dbReference type="Proteomes" id="UP000481360">
    <property type="component" value="Unassembled WGS sequence"/>
</dbReference>
<dbReference type="InterPro" id="IPR039514">
    <property type="entry name" value="6GAL-like"/>
</dbReference>
<comment type="caution">
    <text evidence="3">The sequence shown here is derived from an EMBL/GenBank/DDBJ whole genome shotgun (WGS) entry which is preliminary data.</text>
</comment>
<feature type="signal peptide" evidence="1">
    <location>
        <begin position="1"/>
        <end position="31"/>
    </location>
</feature>
<accession>A0A7C9RT60</accession>
<dbReference type="GO" id="GO:0004553">
    <property type="term" value="F:hydrolase activity, hydrolyzing O-glycosyl compounds"/>
    <property type="evidence" value="ECO:0007669"/>
    <property type="project" value="InterPro"/>
</dbReference>
<dbReference type="InterPro" id="IPR039743">
    <property type="entry name" value="6GAL/EXGAL"/>
</dbReference>
<feature type="domain" description="Endo-beta-1,6-galactanase-like" evidence="2">
    <location>
        <begin position="42"/>
        <end position="347"/>
    </location>
</feature>
<evidence type="ECO:0000313" key="3">
    <source>
        <dbReference type="EMBL" id="NGY62310.1"/>
    </source>
</evidence>
<dbReference type="SUPFAM" id="SSF51445">
    <property type="entry name" value="(Trans)glycosidases"/>
    <property type="match status" value="1"/>
</dbReference>
<sequence length="504" mass="52967">MTRKRGFSGFGRGVGALASALLLITTGAAVGDVGAAATARISTTPAQTIQNIGASGAWWVNDLARFSPAVQQRVAELLFSPSGIQLSAYRYNIGGGGTGVRAGDRAPQSLMVSPGRYDWSRDPGGTTFLRYAAKHGVPDIVGFVNSAPATWMSNGKSCGGTLKSGSLQAYANYIADIVTHFGAEGVKINYISPMNEPAVSFSQCTQEGMLTPVSLRDDIVRTVGQTLASRAPSTRVSADESDKVARFLNEVPQWINQPGTSQYVANLAHHTYDFPTDSSLAKIPPMAKQHGKPTWATEICCWSNSSSPAYGAQYDPTISGGLAMASIIHRDFTIAGDSAFHWWTALSKVMGCNPGSNPSCATTINTTGYNDGLIYFDPNYASNGNQNLYLTKRFYTLGQYSKFVRPGSVRYPVTGAPSGVQILATSLGGTWTLVVNNVNTSAQTVSVQLPGSGVSASGAYRTSASENLAATGLPAVANGTATLNLPARSVTTYTFRTAAAMTGP</sequence>
<organism evidence="3 4">
    <name type="scientific">Lentzea alba</name>
    <dbReference type="NCBI Taxonomy" id="2714351"/>
    <lineage>
        <taxon>Bacteria</taxon>
        <taxon>Bacillati</taxon>
        <taxon>Actinomycetota</taxon>
        <taxon>Actinomycetes</taxon>
        <taxon>Pseudonocardiales</taxon>
        <taxon>Pseudonocardiaceae</taxon>
        <taxon>Lentzea</taxon>
    </lineage>
</organism>
<gene>
    <name evidence="3" type="ORF">G7043_25635</name>
</gene>
<feature type="chain" id="PRO_5039341680" evidence="1">
    <location>
        <begin position="32"/>
        <end position="504"/>
    </location>
</feature>
<keyword evidence="4" id="KW-1185">Reference proteome</keyword>
<dbReference type="RefSeq" id="WP_166049654.1">
    <property type="nucleotide sequence ID" value="NZ_JAAMPJ010000007.1"/>
</dbReference>
<proteinExistence type="predicted"/>
<dbReference type="SUPFAM" id="SSF51011">
    <property type="entry name" value="Glycosyl hydrolase domain"/>
    <property type="match status" value="1"/>
</dbReference>
<dbReference type="PANTHER" id="PTHR42767:SF1">
    <property type="entry name" value="ENDO-BETA-1,6-GALACTANASE-LIKE DOMAIN-CONTAINING PROTEIN"/>
    <property type="match status" value="1"/>
</dbReference>
<dbReference type="Gene3D" id="3.20.20.80">
    <property type="entry name" value="Glycosidases"/>
    <property type="match status" value="1"/>
</dbReference>
<evidence type="ECO:0000256" key="1">
    <source>
        <dbReference type="SAM" id="SignalP"/>
    </source>
</evidence>
<evidence type="ECO:0000313" key="4">
    <source>
        <dbReference type="Proteomes" id="UP000481360"/>
    </source>
</evidence>
<reference evidence="3 4" key="1">
    <citation type="submission" date="2020-03" db="EMBL/GenBank/DDBJ databases">
        <title>Isolation and identification of active actinomycetes.</title>
        <authorList>
            <person name="Sun X."/>
        </authorList>
    </citation>
    <scope>NUCLEOTIDE SEQUENCE [LARGE SCALE GENOMIC DNA]</scope>
    <source>
        <strain evidence="3 4">NEAU-D13</strain>
    </source>
</reference>
<dbReference type="InterPro" id="IPR013780">
    <property type="entry name" value="Glyco_hydro_b"/>
</dbReference>
<keyword evidence="3" id="KW-0378">Hydrolase</keyword>
<keyword evidence="1" id="KW-0732">Signal</keyword>
<dbReference type="PANTHER" id="PTHR42767">
    <property type="entry name" value="ENDO-BETA-1,6-GALACTANASE"/>
    <property type="match status" value="1"/>
</dbReference>
<dbReference type="Pfam" id="PF14587">
    <property type="entry name" value="Glyco_hydr_30_2"/>
    <property type="match status" value="1"/>
</dbReference>
<keyword evidence="3" id="KW-0326">Glycosidase</keyword>
<dbReference type="InterPro" id="IPR017853">
    <property type="entry name" value="GH"/>
</dbReference>
<protein>
    <submittedName>
        <fullName evidence="3">Beta-glycosidase</fullName>
    </submittedName>
</protein>